<dbReference type="KEGG" id="psoj:PHYSODRAFT_488299"/>
<organism evidence="1 2">
    <name type="scientific">Phytophthora sojae (strain P6497)</name>
    <name type="common">Soybean stem and root rot agent</name>
    <name type="synonym">Phytophthora megasperma f. sp. glycines</name>
    <dbReference type="NCBI Taxonomy" id="1094619"/>
    <lineage>
        <taxon>Eukaryota</taxon>
        <taxon>Sar</taxon>
        <taxon>Stramenopiles</taxon>
        <taxon>Oomycota</taxon>
        <taxon>Peronosporomycetes</taxon>
        <taxon>Peronosporales</taxon>
        <taxon>Peronosporaceae</taxon>
        <taxon>Phytophthora</taxon>
    </lineage>
</organism>
<keyword evidence="2" id="KW-1185">Reference proteome</keyword>
<dbReference type="InParanoid" id="G4ZA90"/>
<name>G4ZA90_PHYSP</name>
<reference evidence="1 2" key="1">
    <citation type="journal article" date="2006" name="Science">
        <title>Phytophthora genome sequences uncover evolutionary origins and mechanisms of pathogenesis.</title>
        <authorList>
            <person name="Tyler B.M."/>
            <person name="Tripathy S."/>
            <person name="Zhang X."/>
            <person name="Dehal P."/>
            <person name="Jiang R.H."/>
            <person name="Aerts A."/>
            <person name="Arredondo F.D."/>
            <person name="Baxter L."/>
            <person name="Bensasson D."/>
            <person name="Beynon J.L."/>
            <person name="Chapman J."/>
            <person name="Damasceno C.M."/>
            <person name="Dorrance A.E."/>
            <person name="Dou D."/>
            <person name="Dickerman A.W."/>
            <person name="Dubchak I.L."/>
            <person name="Garbelotto M."/>
            <person name="Gijzen M."/>
            <person name="Gordon S.G."/>
            <person name="Govers F."/>
            <person name="Grunwald N.J."/>
            <person name="Huang W."/>
            <person name="Ivors K.L."/>
            <person name="Jones R.W."/>
            <person name="Kamoun S."/>
            <person name="Krampis K."/>
            <person name="Lamour K.H."/>
            <person name="Lee M.K."/>
            <person name="McDonald W.H."/>
            <person name="Medina M."/>
            <person name="Meijer H.J."/>
            <person name="Nordberg E.K."/>
            <person name="Maclean D.J."/>
            <person name="Ospina-Giraldo M.D."/>
            <person name="Morris P.F."/>
            <person name="Phuntumart V."/>
            <person name="Putnam N.H."/>
            <person name="Rash S."/>
            <person name="Rose J.K."/>
            <person name="Sakihama Y."/>
            <person name="Salamov A.A."/>
            <person name="Savidor A."/>
            <person name="Scheuring C.F."/>
            <person name="Smith B.M."/>
            <person name="Sobral B.W."/>
            <person name="Terry A."/>
            <person name="Torto-Alalibo T.A."/>
            <person name="Win J."/>
            <person name="Xu Z."/>
            <person name="Zhang H."/>
            <person name="Grigoriev I.V."/>
            <person name="Rokhsar D.S."/>
            <person name="Boore J.L."/>
        </authorList>
    </citation>
    <scope>NUCLEOTIDE SEQUENCE [LARGE SCALE GENOMIC DNA]</scope>
    <source>
        <strain evidence="1 2">P6497</strain>
    </source>
</reference>
<proteinExistence type="predicted"/>
<gene>
    <name evidence="1" type="ORF">PHYSODRAFT_488299</name>
</gene>
<evidence type="ECO:0000313" key="1">
    <source>
        <dbReference type="EMBL" id="EGZ21975.1"/>
    </source>
</evidence>
<dbReference type="AlphaFoldDB" id="G4ZA90"/>
<feature type="non-terminal residue" evidence="1">
    <location>
        <position position="1"/>
    </location>
</feature>
<sequence>KLQACSSLAGYDRTLAEIREQYPTHLHPGTDREESVADYLESIHPTAWTRFGNYVHSDAEAAAIRERWLGVPSYGDPLPLYGTRTTSANEGENNALQWNNARIEGAPSATAIDEEVRSVAKMSVLESSNSSFYVDESKLDAKNNAYTRRHEVNLAEGTCRRCHIREQCQIPCRRILAVLFKRRRDHPITKATLEDLFHPAYLTPSFSRAFEDEQPSVQEEDRVHDEVMNAFGSLLTGAIPKKRRPYHCTTSNQTGHNAVTSPGINVGVELDGIPISPGVYTVGRSPFVELEIDHLYCSCIL</sequence>
<dbReference type="GeneID" id="20656268"/>
<dbReference type="RefSeq" id="XP_009524692.1">
    <property type="nucleotide sequence ID" value="XM_009526397.1"/>
</dbReference>
<accession>G4ZA90</accession>
<protein>
    <submittedName>
        <fullName evidence="1">Uncharacterized protein</fullName>
    </submittedName>
</protein>
<evidence type="ECO:0000313" key="2">
    <source>
        <dbReference type="Proteomes" id="UP000002640"/>
    </source>
</evidence>
<dbReference type="EMBL" id="JH159153">
    <property type="protein sequence ID" value="EGZ21975.1"/>
    <property type="molecule type" value="Genomic_DNA"/>
</dbReference>
<dbReference type="Proteomes" id="UP000002640">
    <property type="component" value="Unassembled WGS sequence"/>
</dbReference>